<gene>
    <name evidence="1" type="ORF">HPB47_007498</name>
</gene>
<dbReference type="Proteomes" id="UP000805193">
    <property type="component" value="Unassembled WGS sequence"/>
</dbReference>
<organism evidence="1 2">
    <name type="scientific">Ixodes persulcatus</name>
    <name type="common">Taiga tick</name>
    <dbReference type="NCBI Taxonomy" id="34615"/>
    <lineage>
        <taxon>Eukaryota</taxon>
        <taxon>Metazoa</taxon>
        <taxon>Ecdysozoa</taxon>
        <taxon>Arthropoda</taxon>
        <taxon>Chelicerata</taxon>
        <taxon>Arachnida</taxon>
        <taxon>Acari</taxon>
        <taxon>Parasitiformes</taxon>
        <taxon>Ixodida</taxon>
        <taxon>Ixodoidea</taxon>
        <taxon>Ixodidae</taxon>
        <taxon>Ixodinae</taxon>
        <taxon>Ixodes</taxon>
    </lineage>
</organism>
<proteinExistence type="predicted"/>
<evidence type="ECO:0000313" key="2">
    <source>
        <dbReference type="Proteomes" id="UP000805193"/>
    </source>
</evidence>
<reference evidence="1 2" key="1">
    <citation type="journal article" date="2020" name="Cell">
        <title>Large-Scale Comparative Analyses of Tick Genomes Elucidate Their Genetic Diversity and Vector Capacities.</title>
        <authorList>
            <consortium name="Tick Genome and Microbiome Consortium (TIGMIC)"/>
            <person name="Jia N."/>
            <person name="Wang J."/>
            <person name="Shi W."/>
            <person name="Du L."/>
            <person name="Sun Y."/>
            <person name="Zhan W."/>
            <person name="Jiang J.F."/>
            <person name="Wang Q."/>
            <person name="Zhang B."/>
            <person name="Ji P."/>
            <person name="Bell-Sakyi L."/>
            <person name="Cui X.M."/>
            <person name="Yuan T.T."/>
            <person name="Jiang B.G."/>
            <person name="Yang W.F."/>
            <person name="Lam T.T."/>
            <person name="Chang Q.C."/>
            <person name="Ding S.J."/>
            <person name="Wang X.J."/>
            <person name="Zhu J.G."/>
            <person name="Ruan X.D."/>
            <person name="Zhao L."/>
            <person name="Wei J.T."/>
            <person name="Ye R.Z."/>
            <person name="Que T.C."/>
            <person name="Du C.H."/>
            <person name="Zhou Y.H."/>
            <person name="Cheng J.X."/>
            <person name="Dai P.F."/>
            <person name="Guo W.B."/>
            <person name="Han X.H."/>
            <person name="Huang E.J."/>
            <person name="Li L.F."/>
            <person name="Wei W."/>
            <person name="Gao Y.C."/>
            <person name="Liu J.Z."/>
            <person name="Shao H.Z."/>
            <person name="Wang X."/>
            <person name="Wang C.C."/>
            <person name="Yang T.C."/>
            <person name="Huo Q.B."/>
            <person name="Li W."/>
            <person name="Chen H.Y."/>
            <person name="Chen S.E."/>
            <person name="Zhou L.G."/>
            <person name="Ni X.B."/>
            <person name="Tian J.H."/>
            <person name="Sheng Y."/>
            <person name="Liu T."/>
            <person name="Pan Y.S."/>
            <person name="Xia L.Y."/>
            <person name="Li J."/>
            <person name="Zhao F."/>
            <person name="Cao W.C."/>
        </authorList>
    </citation>
    <scope>NUCLEOTIDE SEQUENCE [LARGE SCALE GENOMIC DNA]</scope>
    <source>
        <strain evidence="1">Iper-2018</strain>
    </source>
</reference>
<keyword evidence="2" id="KW-1185">Reference proteome</keyword>
<name>A0AC60P7B6_IXOPE</name>
<dbReference type="EMBL" id="JABSTQ010011084">
    <property type="protein sequence ID" value="KAG0415345.1"/>
    <property type="molecule type" value="Genomic_DNA"/>
</dbReference>
<comment type="caution">
    <text evidence="1">The sequence shown here is derived from an EMBL/GenBank/DDBJ whole genome shotgun (WGS) entry which is preliminary data.</text>
</comment>
<accession>A0AC60P7B6</accession>
<sequence>MSTATKAQCFSFNVPEETPVNAIMDSNQAVAGGDGLSYLQHHGGARFMAAVITMAATQRLVAQWEPTLCFSVYHLPPHVSEEALVQVLAHYGKMKAINHATFRDHPDVRTGTRVVKMEMSKPVPNFVHLQGHRMMVHYRGLRSVASSDLHARPHVATDTAFLGMQRQVARPLANGARVVAPVAFPAPEHSSDDSSSSIRPRAPSPPPVVSDSDASSNAGVSDSQALGVLTNADAIPGKEASRRPSDDFDRLFIAEEGDVTPGQGYLPSTPEASTNTTPREASAESASPEDADMPDDRSDVKRVFSPAGGGSDAAPASSVEKKRLGPDHFDNAESLEF</sequence>
<protein>
    <submittedName>
        <fullName evidence="1">Uncharacterized protein</fullName>
    </submittedName>
</protein>
<evidence type="ECO:0000313" key="1">
    <source>
        <dbReference type="EMBL" id="KAG0415345.1"/>
    </source>
</evidence>